<dbReference type="PANTHER" id="PTHR43072:SF23">
    <property type="entry name" value="UPF0039 PROTEIN C11D3.02C"/>
    <property type="match status" value="1"/>
</dbReference>
<dbReference type="Proteomes" id="UP000014113">
    <property type="component" value="Unassembled WGS sequence"/>
</dbReference>
<dbReference type="Gene3D" id="3.40.630.30">
    <property type="match status" value="1"/>
</dbReference>
<dbReference type="InterPro" id="IPR000182">
    <property type="entry name" value="GNAT_dom"/>
</dbReference>
<keyword evidence="5" id="KW-1185">Reference proteome</keyword>
<evidence type="ECO:0000313" key="4">
    <source>
        <dbReference type="EMBL" id="EOW80619.1"/>
    </source>
</evidence>
<dbReference type="AlphaFoldDB" id="S0KBK4"/>
<sequence>MNERFRIASVADAKALVEIYRPYVEETAITFEYEVPTVAEFAKRIENTLQRYPYIVVEDENQQILGYAYAGVYKGRSAYDWSVEVTVYLKVDVKGRGLGRKLYEQLEQYLKRQNVLQLTACITAGNQESEAFHEKMGYKKVALFEQIGYKFNQWYDICWMQKTLAPLPKQPANFIPFSQLAQ</sequence>
<comment type="caution">
    <text evidence="4">The sequence shown here is derived from an EMBL/GenBank/DDBJ whole genome shotgun (WGS) entry which is preliminary data.</text>
</comment>
<evidence type="ECO:0000259" key="3">
    <source>
        <dbReference type="PROSITE" id="PS51186"/>
    </source>
</evidence>
<dbReference type="Pfam" id="PF13420">
    <property type="entry name" value="Acetyltransf_4"/>
    <property type="match status" value="1"/>
</dbReference>
<keyword evidence="1" id="KW-0808">Transferase</keyword>
<dbReference type="eggNOG" id="COG1247">
    <property type="taxonomic scope" value="Bacteria"/>
</dbReference>
<dbReference type="EMBL" id="ASWJ01000008">
    <property type="protein sequence ID" value="EOW80619.1"/>
    <property type="molecule type" value="Genomic_DNA"/>
</dbReference>
<feature type="domain" description="N-acetyltransferase" evidence="3">
    <location>
        <begin position="3"/>
        <end position="165"/>
    </location>
</feature>
<dbReference type="PANTHER" id="PTHR43072">
    <property type="entry name" value="N-ACETYLTRANSFERASE"/>
    <property type="match status" value="1"/>
</dbReference>
<dbReference type="GO" id="GO:0016747">
    <property type="term" value="F:acyltransferase activity, transferring groups other than amino-acyl groups"/>
    <property type="evidence" value="ECO:0007669"/>
    <property type="project" value="InterPro"/>
</dbReference>
<organism evidence="4 5">
    <name type="scientific">Enterococcus columbae DSM 7374 = ATCC 51263</name>
    <dbReference type="NCBI Taxonomy" id="1121865"/>
    <lineage>
        <taxon>Bacteria</taxon>
        <taxon>Bacillati</taxon>
        <taxon>Bacillota</taxon>
        <taxon>Bacilli</taxon>
        <taxon>Lactobacillales</taxon>
        <taxon>Enterococcaceae</taxon>
        <taxon>Enterococcus</taxon>
    </lineage>
</organism>
<dbReference type="CDD" id="cd04301">
    <property type="entry name" value="NAT_SF"/>
    <property type="match status" value="1"/>
</dbReference>
<protein>
    <recommendedName>
        <fullName evidence="3">N-acetyltransferase domain-containing protein</fullName>
    </recommendedName>
</protein>
<name>S0KBK4_9ENTE</name>
<dbReference type="OrthoDB" id="9798006at2"/>
<accession>S0KBK4</accession>
<reference evidence="4 5" key="1">
    <citation type="submission" date="2013-03" db="EMBL/GenBank/DDBJ databases">
        <title>The Genome Sequence of Enterococcus columbae ATCC_51263 (PacBio/Illumina hybrid assembly).</title>
        <authorList>
            <consortium name="The Broad Institute Genomics Platform"/>
            <consortium name="The Broad Institute Genome Sequencing Center for Infectious Disease"/>
            <person name="Earl A."/>
            <person name="Russ C."/>
            <person name="Gilmore M."/>
            <person name="Surin D."/>
            <person name="Walker B."/>
            <person name="Young S."/>
            <person name="Zeng Q."/>
            <person name="Gargeya S."/>
            <person name="Fitzgerald M."/>
            <person name="Haas B."/>
            <person name="Abouelleil A."/>
            <person name="Allen A.W."/>
            <person name="Alvarado L."/>
            <person name="Arachchi H.M."/>
            <person name="Berlin A.M."/>
            <person name="Chapman S.B."/>
            <person name="Gainer-Dewar J."/>
            <person name="Goldberg J."/>
            <person name="Griggs A."/>
            <person name="Gujja S."/>
            <person name="Hansen M."/>
            <person name="Howarth C."/>
            <person name="Imamovic A."/>
            <person name="Ireland A."/>
            <person name="Larimer J."/>
            <person name="McCowan C."/>
            <person name="Murphy C."/>
            <person name="Pearson M."/>
            <person name="Poon T.W."/>
            <person name="Priest M."/>
            <person name="Roberts A."/>
            <person name="Saif S."/>
            <person name="Shea T."/>
            <person name="Sisk P."/>
            <person name="Sykes S."/>
            <person name="Wortman J."/>
            <person name="Nusbaum C."/>
            <person name="Birren B."/>
        </authorList>
    </citation>
    <scope>NUCLEOTIDE SEQUENCE [LARGE SCALE GENOMIC DNA]</scope>
    <source>
        <strain evidence="4 5">ATCC 51263</strain>
    </source>
</reference>
<dbReference type="RefSeq" id="WP_016183318.1">
    <property type="nucleotide sequence ID" value="NZ_JXKI01000001.1"/>
</dbReference>
<evidence type="ECO:0000256" key="1">
    <source>
        <dbReference type="ARBA" id="ARBA00022679"/>
    </source>
</evidence>
<dbReference type="InterPro" id="IPR016181">
    <property type="entry name" value="Acyl_CoA_acyltransferase"/>
</dbReference>
<dbReference type="SUPFAM" id="SSF55729">
    <property type="entry name" value="Acyl-CoA N-acyltransferases (Nat)"/>
    <property type="match status" value="1"/>
</dbReference>
<gene>
    <name evidence="4" type="ORF">I568_01796</name>
</gene>
<proteinExistence type="predicted"/>
<dbReference type="PROSITE" id="PS51186">
    <property type="entry name" value="GNAT"/>
    <property type="match status" value="1"/>
</dbReference>
<keyword evidence="2" id="KW-0012">Acyltransferase</keyword>
<dbReference type="STRING" id="1121865.OMW_01176"/>
<evidence type="ECO:0000256" key="2">
    <source>
        <dbReference type="ARBA" id="ARBA00023315"/>
    </source>
</evidence>
<evidence type="ECO:0000313" key="5">
    <source>
        <dbReference type="Proteomes" id="UP000014113"/>
    </source>
</evidence>
<dbReference type="PATRIC" id="fig|1121865.3.peg.1148"/>